<dbReference type="Proteomes" id="UP000646548">
    <property type="component" value="Unassembled WGS sequence"/>
</dbReference>
<gene>
    <name evidence="1" type="ORF">FQA47_003928</name>
</gene>
<evidence type="ECO:0000313" key="2">
    <source>
        <dbReference type="Proteomes" id="UP000646548"/>
    </source>
</evidence>
<sequence>MAVRQRLLEAAWTQTSDTNQSAFQMHHFLKAGVRTLNRSRGIKRTRCPVFRVSERRGVDASSHKRINRAVSLPPRGDRTGPDTDCLRLPRAKAGSDGSHLNGPGGGGVKANILFSQVKVVAF</sequence>
<accession>A0A834BZZ7</accession>
<dbReference type="AlphaFoldDB" id="A0A834BZZ7"/>
<evidence type="ECO:0000313" key="1">
    <source>
        <dbReference type="EMBL" id="KAF6723142.1"/>
    </source>
</evidence>
<organism evidence="1 2">
    <name type="scientific">Oryzias melastigma</name>
    <name type="common">Marine medaka</name>
    <dbReference type="NCBI Taxonomy" id="30732"/>
    <lineage>
        <taxon>Eukaryota</taxon>
        <taxon>Metazoa</taxon>
        <taxon>Chordata</taxon>
        <taxon>Craniata</taxon>
        <taxon>Vertebrata</taxon>
        <taxon>Euteleostomi</taxon>
        <taxon>Actinopterygii</taxon>
        <taxon>Neopterygii</taxon>
        <taxon>Teleostei</taxon>
        <taxon>Neoteleostei</taxon>
        <taxon>Acanthomorphata</taxon>
        <taxon>Ovalentaria</taxon>
        <taxon>Atherinomorphae</taxon>
        <taxon>Beloniformes</taxon>
        <taxon>Adrianichthyidae</taxon>
        <taxon>Oryziinae</taxon>
        <taxon>Oryzias</taxon>
    </lineage>
</organism>
<name>A0A834BZZ7_ORYME</name>
<protein>
    <submittedName>
        <fullName evidence="1">Uncharacterized protein</fullName>
    </submittedName>
</protein>
<proteinExistence type="predicted"/>
<dbReference type="EMBL" id="WKFB01000437">
    <property type="protein sequence ID" value="KAF6723142.1"/>
    <property type="molecule type" value="Genomic_DNA"/>
</dbReference>
<reference evidence="1" key="1">
    <citation type="journal article" name="BMC Genomics">
        <title>Long-read sequencing and de novo genome assembly of marine medaka (Oryzias melastigma).</title>
        <authorList>
            <person name="Liang P."/>
            <person name="Saqib H.S.A."/>
            <person name="Ni X."/>
            <person name="Shen Y."/>
        </authorList>
    </citation>
    <scope>NUCLEOTIDE SEQUENCE</scope>
    <source>
        <strain evidence="1">Bigg-433</strain>
    </source>
</reference>
<comment type="caution">
    <text evidence="1">The sequence shown here is derived from an EMBL/GenBank/DDBJ whole genome shotgun (WGS) entry which is preliminary data.</text>
</comment>